<proteinExistence type="predicted"/>
<protein>
    <submittedName>
        <fullName evidence="1">Uncharacterized protein</fullName>
    </submittedName>
</protein>
<dbReference type="AlphaFoldDB" id="A0A7C9EYH9"/>
<accession>A0A7C9EYH9</accession>
<reference evidence="1" key="2">
    <citation type="submission" date="2020-07" db="EMBL/GenBank/DDBJ databases">
        <authorList>
            <person name="Vera ALvarez R."/>
            <person name="Arias-Moreno D.M."/>
            <person name="Jimenez-Jacinto V."/>
            <person name="Jimenez-Bremont J.F."/>
            <person name="Swaminathan K."/>
            <person name="Moose S.P."/>
            <person name="Guerrero-Gonzalez M.L."/>
            <person name="Marino-Ramirez L."/>
            <person name="Landsman D."/>
            <person name="Rodriguez-Kessler M."/>
            <person name="Delgado-Sanchez P."/>
        </authorList>
    </citation>
    <scope>NUCLEOTIDE SEQUENCE</scope>
    <source>
        <tissue evidence="1">Cladode</tissue>
    </source>
</reference>
<sequence>MPSPSHFLIRQITSGNTNRWRDASVARSKAVANPFSGKPGARVCGSRPKVKPQILSKVSLSMRSCRSTGSASLMADSRIGHSRPWMARLTHRAMACRRVRVVNSRAAVFL</sequence>
<organism evidence="1">
    <name type="scientific">Opuntia streptacantha</name>
    <name type="common">Prickly pear cactus</name>
    <name type="synonym">Opuntia cardona</name>
    <dbReference type="NCBI Taxonomy" id="393608"/>
    <lineage>
        <taxon>Eukaryota</taxon>
        <taxon>Viridiplantae</taxon>
        <taxon>Streptophyta</taxon>
        <taxon>Embryophyta</taxon>
        <taxon>Tracheophyta</taxon>
        <taxon>Spermatophyta</taxon>
        <taxon>Magnoliopsida</taxon>
        <taxon>eudicotyledons</taxon>
        <taxon>Gunneridae</taxon>
        <taxon>Pentapetalae</taxon>
        <taxon>Caryophyllales</taxon>
        <taxon>Cactineae</taxon>
        <taxon>Cactaceae</taxon>
        <taxon>Opuntioideae</taxon>
        <taxon>Opuntia</taxon>
    </lineage>
</organism>
<dbReference type="EMBL" id="GISG01264068">
    <property type="protein sequence ID" value="MBA4674708.1"/>
    <property type="molecule type" value="Transcribed_RNA"/>
</dbReference>
<evidence type="ECO:0000313" key="1">
    <source>
        <dbReference type="EMBL" id="MBA4674707.1"/>
    </source>
</evidence>
<dbReference type="EMBL" id="GISG01264066">
    <property type="protein sequence ID" value="MBA4674707.1"/>
    <property type="molecule type" value="Transcribed_RNA"/>
</dbReference>
<name>A0A7C9EYH9_OPUST</name>
<reference evidence="1" key="1">
    <citation type="journal article" date="2013" name="J. Plant Res.">
        <title>Effect of fungi and light on seed germination of three Opuntia species from semiarid lands of central Mexico.</title>
        <authorList>
            <person name="Delgado-Sanchez P."/>
            <person name="Jimenez-Bremont J.F."/>
            <person name="Guerrero-Gonzalez Mde L."/>
            <person name="Flores J."/>
        </authorList>
    </citation>
    <scope>NUCLEOTIDE SEQUENCE</scope>
    <source>
        <tissue evidence="1">Cladode</tissue>
    </source>
</reference>